<feature type="domain" description="Peptidase C14 caspase" evidence="1">
    <location>
        <begin position="89"/>
        <end position="316"/>
    </location>
</feature>
<organism evidence="2">
    <name type="scientific">viral metagenome</name>
    <dbReference type="NCBI Taxonomy" id="1070528"/>
    <lineage>
        <taxon>unclassified sequences</taxon>
        <taxon>metagenomes</taxon>
        <taxon>organismal metagenomes</taxon>
    </lineage>
</organism>
<dbReference type="EMBL" id="MN739998">
    <property type="protein sequence ID" value="QHT82328.1"/>
    <property type="molecule type" value="Genomic_DNA"/>
</dbReference>
<dbReference type="InterPro" id="IPR011600">
    <property type="entry name" value="Pept_C14_caspase"/>
</dbReference>
<dbReference type="AlphaFoldDB" id="A0A6C0HNQ4"/>
<dbReference type="GO" id="GO:0006508">
    <property type="term" value="P:proteolysis"/>
    <property type="evidence" value="ECO:0007669"/>
    <property type="project" value="InterPro"/>
</dbReference>
<evidence type="ECO:0000259" key="1">
    <source>
        <dbReference type="Pfam" id="PF00656"/>
    </source>
</evidence>
<dbReference type="InterPro" id="IPR050452">
    <property type="entry name" value="Metacaspase"/>
</dbReference>
<protein>
    <recommendedName>
        <fullName evidence="1">Peptidase C14 caspase domain-containing protein</fullName>
    </recommendedName>
</protein>
<proteinExistence type="predicted"/>
<dbReference type="Pfam" id="PF00656">
    <property type="entry name" value="Peptidase_C14"/>
    <property type="match status" value="1"/>
</dbReference>
<dbReference type="PANTHER" id="PTHR48104">
    <property type="entry name" value="METACASPASE-4"/>
    <property type="match status" value="1"/>
</dbReference>
<reference evidence="2" key="1">
    <citation type="journal article" date="2020" name="Nature">
        <title>Giant virus diversity and host interactions through global metagenomics.</title>
        <authorList>
            <person name="Schulz F."/>
            <person name="Roux S."/>
            <person name="Paez-Espino D."/>
            <person name="Jungbluth S."/>
            <person name="Walsh D.A."/>
            <person name="Denef V.J."/>
            <person name="McMahon K.D."/>
            <person name="Konstantinidis K.T."/>
            <person name="Eloe-Fadrosh E.A."/>
            <person name="Kyrpides N.C."/>
            <person name="Woyke T."/>
        </authorList>
    </citation>
    <scope>NUCLEOTIDE SEQUENCE</scope>
    <source>
        <strain evidence="2">GVMAG-M-3300023184-161</strain>
    </source>
</reference>
<dbReference type="GO" id="GO:0004197">
    <property type="term" value="F:cysteine-type endopeptidase activity"/>
    <property type="evidence" value="ECO:0007669"/>
    <property type="project" value="InterPro"/>
</dbReference>
<dbReference type="SUPFAM" id="SSF52129">
    <property type="entry name" value="Caspase-like"/>
    <property type="match status" value="1"/>
</dbReference>
<dbReference type="GO" id="GO:0005737">
    <property type="term" value="C:cytoplasm"/>
    <property type="evidence" value="ECO:0007669"/>
    <property type="project" value="TreeGrafter"/>
</dbReference>
<accession>A0A6C0HNQ4</accession>
<sequence>MSDTLQNEIFKLNQTFNVAVKNLSDYCNSRINNIIKTIKISNIRNSEINKIKNYFNTEYSKLKNKLNIEIQNVKVKYSTPVSTNPKKNKKALVIGCNYVGTEYELYGCINDAVNIENILKSKYAFDTITILTDHTNMKPTKKNILDGLKNLLINSNPGDNLFLSFSGHGSLTKDKNGDELSEFDSMIFCIDTEFIVDDDIKLVIDNNLKKDVSLFALFDSCNSGTVMDLRYQYLDSGNSDKTTINEKERETIGSVVMISGCTDAQTSSETSDKQGAMTASFLNAPHSKTMSWNNLILSMRSYLKTSKYSQIPQITSGKQLDLNSIVSLI</sequence>
<evidence type="ECO:0000313" key="2">
    <source>
        <dbReference type="EMBL" id="QHT82328.1"/>
    </source>
</evidence>
<name>A0A6C0HNQ4_9ZZZZ</name>
<dbReference type="Gene3D" id="3.40.50.12660">
    <property type="match status" value="1"/>
</dbReference>
<dbReference type="InterPro" id="IPR029030">
    <property type="entry name" value="Caspase-like_dom_sf"/>
</dbReference>
<dbReference type="PANTHER" id="PTHR48104:SF30">
    <property type="entry name" value="METACASPASE-1"/>
    <property type="match status" value="1"/>
</dbReference>